<evidence type="ECO:0000313" key="1">
    <source>
        <dbReference type="EMBL" id="KAJ9663828.1"/>
    </source>
</evidence>
<protein>
    <submittedName>
        <fullName evidence="1">Uncharacterized protein</fullName>
    </submittedName>
</protein>
<evidence type="ECO:0000313" key="2">
    <source>
        <dbReference type="Proteomes" id="UP001172386"/>
    </source>
</evidence>
<organism evidence="1 2">
    <name type="scientific">Neophaeococcomyces mojaviensis</name>
    <dbReference type="NCBI Taxonomy" id="3383035"/>
    <lineage>
        <taxon>Eukaryota</taxon>
        <taxon>Fungi</taxon>
        <taxon>Dikarya</taxon>
        <taxon>Ascomycota</taxon>
        <taxon>Pezizomycotina</taxon>
        <taxon>Eurotiomycetes</taxon>
        <taxon>Chaetothyriomycetidae</taxon>
        <taxon>Chaetothyriales</taxon>
        <taxon>Chaetothyriales incertae sedis</taxon>
        <taxon>Neophaeococcomyces</taxon>
    </lineage>
</organism>
<proteinExistence type="predicted"/>
<reference evidence="1" key="1">
    <citation type="submission" date="2022-10" db="EMBL/GenBank/DDBJ databases">
        <title>Culturing micro-colonial fungi from biological soil crusts in the Mojave desert and describing Neophaeococcomyces mojavensis, and introducing the new genera and species Taxawa tesnikishii.</title>
        <authorList>
            <person name="Kurbessoian T."/>
            <person name="Stajich J.E."/>
        </authorList>
    </citation>
    <scope>NUCLEOTIDE SEQUENCE</scope>
    <source>
        <strain evidence="1">JES_112</strain>
    </source>
</reference>
<dbReference type="Proteomes" id="UP001172386">
    <property type="component" value="Unassembled WGS sequence"/>
</dbReference>
<name>A0ACC3AJU9_9EURO</name>
<comment type="caution">
    <text evidence="1">The sequence shown here is derived from an EMBL/GenBank/DDBJ whole genome shotgun (WGS) entry which is preliminary data.</text>
</comment>
<accession>A0ACC3AJU9</accession>
<dbReference type="EMBL" id="JAPDRQ010000006">
    <property type="protein sequence ID" value="KAJ9663828.1"/>
    <property type="molecule type" value="Genomic_DNA"/>
</dbReference>
<sequence length="930" mass="103036">MGASESKLVFKQGVFRLSEEQAISASDPYWTGFWELPESPEDVFSLFSPNDIRRTRDASLENLETLILAVTSRLNALKHHPSFPDPELAPERDALNCIRVLTRILPFVYEAENLSEWEEQFFWGVRRRKSRRAQLAGEVLFDESQADDAPPPGQDEETYEEVKPLAEELLDTLVDLLFYTGFTIPRLPDAKSKVTYAIWQSGVGCKQSISTNKDLESNRCEVLRLILTMMSKSMYMSSALLPVQGVRAITYIATCSDKQIVLSVLCSLINTAIKHNSTSWRIPYDHMVWKDSRQALVVYSLQMLLVLLLYPIPEDGRGPAPKNFYRHFLGRLHRPEDFQFLADGMTKVLSQPMQATSYLPGTYKHSKWAPEMIMLFWEVLQCNKRFRSFIIDSNRMHDFVILMLFYATEHKTDISWQGAVRMCVFVLQTMSVEPTFGKNLNKKFEAQDTLPQSIRLADFRGSYADYLIVSIHALITTSKGRLDAIYPALLAIVSNMAAYTQDLSMTASTKLLQLFATMSSPSFLLANETNHALLQSLLEAINTIVEHQYAANPNLVYVLVKSRKRIEALRAFTLEGGQQEIERVVRRRKDGLESPSTDEFARPSRTNTNETLSPISRTNTRSETHSTVDDNTFAIGDDDDDDDDDDDAHQPTPSQSSHSPRASRAPSITSSLADDAVPLQLRGMSEKARGKMPAGMQSFSRQNSTTNLSYVPVTSASGGFIPTAEWIETWLPELPLHTTLTLVKVLAPRLPSSSNSTSNPPQQVQNGLVDFLAALPESASNPSIAAILAAPSPIRVHLFEWSPLSLGWYTSVLWSLIFTSEMHIAPAPSTTASTISNTVTGNASTGIGPIGVWNGTNVKLFQVSTEGKREGPSLSAPRGAVDAVGTRLVDGVKGLNLGGLMGRVTGTGAANAPPTLGDTETRGRGSVREV</sequence>
<gene>
    <name evidence="1" type="ORF">H2198_000588</name>
</gene>
<keyword evidence="2" id="KW-1185">Reference proteome</keyword>